<sequence length="350" mass="37990">MTTTRYLDDKEYKAATNYIRLNCDEVESYISEEMEKTRECKQQKNALSAYHRERGSGSLAYNCGVQVKDVPLVDILFQGDIGITETSRIDVDVQDIGTLVHELGKLESVDIHGRSSIMDEDENNEDEEKMVRGSKTRAYPKTSTPPTAASIPSRTTPSPAVAPQVETSTPPTEASIPWGMSSSPPATSTPPKMSGSGFYISGDLESILVTAILEYNTHLYSYGFIYCGDVIEAFSFIISMSTSTYPFIRPFICPFIPGRTGENRGGLCTVGPVCPSALAKGIMGQYTIQQVLGEQKGHVYGLGSRSAAITAEHQGGSSTSSSSIPSVSSVAAHESNIERERRLCGYMQQA</sequence>
<organism evidence="1 2">
    <name type="scientific">Catharanthus roseus</name>
    <name type="common">Madagascar periwinkle</name>
    <name type="synonym">Vinca rosea</name>
    <dbReference type="NCBI Taxonomy" id="4058"/>
    <lineage>
        <taxon>Eukaryota</taxon>
        <taxon>Viridiplantae</taxon>
        <taxon>Streptophyta</taxon>
        <taxon>Embryophyta</taxon>
        <taxon>Tracheophyta</taxon>
        <taxon>Spermatophyta</taxon>
        <taxon>Magnoliopsida</taxon>
        <taxon>eudicotyledons</taxon>
        <taxon>Gunneridae</taxon>
        <taxon>Pentapetalae</taxon>
        <taxon>asterids</taxon>
        <taxon>lamiids</taxon>
        <taxon>Gentianales</taxon>
        <taxon>Apocynaceae</taxon>
        <taxon>Rauvolfioideae</taxon>
        <taxon>Vinceae</taxon>
        <taxon>Catharanthinae</taxon>
        <taxon>Catharanthus</taxon>
    </lineage>
</organism>
<reference evidence="2" key="1">
    <citation type="journal article" date="2023" name="Nat. Plants">
        <title>Single-cell RNA sequencing provides a high-resolution roadmap for understanding the multicellular compartmentation of specialized metabolism.</title>
        <authorList>
            <person name="Sun S."/>
            <person name="Shen X."/>
            <person name="Li Y."/>
            <person name="Li Y."/>
            <person name="Wang S."/>
            <person name="Li R."/>
            <person name="Zhang H."/>
            <person name="Shen G."/>
            <person name="Guo B."/>
            <person name="Wei J."/>
            <person name="Xu J."/>
            <person name="St-Pierre B."/>
            <person name="Chen S."/>
            <person name="Sun C."/>
        </authorList>
    </citation>
    <scope>NUCLEOTIDE SEQUENCE [LARGE SCALE GENOMIC DNA]</scope>
</reference>
<accession>A0ACC0AN48</accession>
<gene>
    <name evidence="1" type="ORF">M9H77_21735</name>
</gene>
<protein>
    <submittedName>
        <fullName evidence="1">Uncharacterized protein</fullName>
    </submittedName>
</protein>
<dbReference type="EMBL" id="CM044705">
    <property type="protein sequence ID" value="KAI5662412.1"/>
    <property type="molecule type" value="Genomic_DNA"/>
</dbReference>
<name>A0ACC0AN48_CATRO</name>
<evidence type="ECO:0000313" key="1">
    <source>
        <dbReference type="EMBL" id="KAI5662412.1"/>
    </source>
</evidence>
<comment type="caution">
    <text evidence="1">The sequence shown here is derived from an EMBL/GenBank/DDBJ whole genome shotgun (WGS) entry which is preliminary data.</text>
</comment>
<proteinExistence type="predicted"/>
<keyword evidence="2" id="KW-1185">Reference proteome</keyword>
<evidence type="ECO:0000313" key="2">
    <source>
        <dbReference type="Proteomes" id="UP001060085"/>
    </source>
</evidence>
<dbReference type="Proteomes" id="UP001060085">
    <property type="component" value="Linkage Group LG05"/>
</dbReference>